<dbReference type="PANTHER" id="PTHR44520:SF2">
    <property type="entry name" value="RESPONSE REGULATOR RCP1"/>
    <property type="match status" value="1"/>
</dbReference>
<dbReference type="AlphaFoldDB" id="A0A1W0CU25"/>
<dbReference type="InterPro" id="IPR011006">
    <property type="entry name" value="CheY-like_superfamily"/>
</dbReference>
<dbReference type="Pfam" id="PF00072">
    <property type="entry name" value="Response_reg"/>
    <property type="match status" value="1"/>
</dbReference>
<name>A0A1W0CU25_9NEIS</name>
<dbReference type="PANTHER" id="PTHR44520">
    <property type="entry name" value="RESPONSE REGULATOR RCP1-RELATED"/>
    <property type="match status" value="1"/>
</dbReference>
<sequence length="147" mass="16352">MASAVISSDITVLLVDDDDVAIEGVLRGVRRQGLECNMVTACDGLEALQILRGTHDSKRITSPFLILLDLNMPRMDGFQFLETVRADNQLRNSVIFVLTTSSRDTDRMRAYEENVAGYMMKSAVGPQFVKLMDLLHSYAQSVVLPAR</sequence>
<keyword evidence="1" id="KW-0597">Phosphoprotein</keyword>
<accession>A0A1W0CU25</accession>
<reference evidence="3 4" key="1">
    <citation type="submission" date="2017-02" db="EMBL/GenBank/DDBJ databases">
        <title>Chromobacterium haemolyticum H5244.</title>
        <authorList>
            <person name="Gulvik C.A."/>
        </authorList>
    </citation>
    <scope>NUCLEOTIDE SEQUENCE [LARGE SCALE GENOMIC DNA]</scope>
    <source>
        <strain evidence="3 4">H5244</strain>
    </source>
</reference>
<evidence type="ECO:0000313" key="4">
    <source>
        <dbReference type="Proteomes" id="UP000192721"/>
    </source>
</evidence>
<evidence type="ECO:0000256" key="1">
    <source>
        <dbReference type="PROSITE-ProRule" id="PRU00169"/>
    </source>
</evidence>
<evidence type="ECO:0000313" key="3">
    <source>
        <dbReference type="EMBL" id="OQS38082.1"/>
    </source>
</evidence>
<proteinExistence type="predicted"/>
<feature type="modified residue" description="4-aspartylphosphate" evidence="1">
    <location>
        <position position="69"/>
    </location>
</feature>
<comment type="caution">
    <text evidence="3">The sequence shown here is derived from an EMBL/GenBank/DDBJ whole genome shotgun (WGS) entry which is preliminary data.</text>
</comment>
<dbReference type="SUPFAM" id="SSF52172">
    <property type="entry name" value="CheY-like"/>
    <property type="match status" value="1"/>
</dbReference>
<dbReference type="CDD" id="cd17557">
    <property type="entry name" value="REC_Rcp-like"/>
    <property type="match status" value="1"/>
</dbReference>
<gene>
    <name evidence="3" type="ORF">B0T45_13545</name>
</gene>
<dbReference type="InterPro" id="IPR001789">
    <property type="entry name" value="Sig_transdc_resp-reg_receiver"/>
</dbReference>
<feature type="domain" description="Response regulatory" evidence="2">
    <location>
        <begin position="11"/>
        <end position="136"/>
    </location>
</feature>
<dbReference type="Gene3D" id="3.40.50.2300">
    <property type="match status" value="1"/>
</dbReference>
<dbReference type="SMART" id="SM00448">
    <property type="entry name" value="REC"/>
    <property type="match status" value="1"/>
</dbReference>
<dbReference type="Proteomes" id="UP000192721">
    <property type="component" value="Unassembled WGS sequence"/>
</dbReference>
<organism evidence="3 4">
    <name type="scientific">Chromobacterium haemolyticum</name>
    <dbReference type="NCBI Taxonomy" id="394935"/>
    <lineage>
        <taxon>Bacteria</taxon>
        <taxon>Pseudomonadati</taxon>
        <taxon>Pseudomonadota</taxon>
        <taxon>Betaproteobacteria</taxon>
        <taxon>Neisseriales</taxon>
        <taxon>Chromobacteriaceae</taxon>
        <taxon>Chromobacterium</taxon>
    </lineage>
</organism>
<dbReference type="InterPro" id="IPR052893">
    <property type="entry name" value="TCS_response_regulator"/>
</dbReference>
<evidence type="ECO:0000259" key="2">
    <source>
        <dbReference type="PROSITE" id="PS50110"/>
    </source>
</evidence>
<protein>
    <submittedName>
        <fullName evidence="3">Response regulator</fullName>
    </submittedName>
</protein>
<dbReference type="GO" id="GO:0000160">
    <property type="term" value="P:phosphorelay signal transduction system"/>
    <property type="evidence" value="ECO:0007669"/>
    <property type="project" value="InterPro"/>
</dbReference>
<dbReference type="EMBL" id="MUKV01000017">
    <property type="protein sequence ID" value="OQS38082.1"/>
    <property type="molecule type" value="Genomic_DNA"/>
</dbReference>
<dbReference type="PROSITE" id="PS50110">
    <property type="entry name" value="RESPONSE_REGULATORY"/>
    <property type="match status" value="1"/>
</dbReference>
<dbReference type="RefSeq" id="WP_043634899.1">
    <property type="nucleotide sequence ID" value="NZ_LXRL01000044.1"/>
</dbReference>